<evidence type="ECO:0000313" key="2">
    <source>
        <dbReference type="EMBL" id="PVZ70429.1"/>
    </source>
</evidence>
<protein>
    <recommendedName>
        <fullName evidence="4">PilC beta-propeller domain-containing protein</fullName>
    </recommendedName>
</protein>
<accession>A0A2V1H348</accession>
<keyword evidence="3" id="KW-1185">Reference proteome</keyword>
<feature type="chain" id="PRO_5016020174" description="PilC beta-propeller domain-containing protein" evidence="1">
    <location>
        <begin position="22"/>
        <end position="1488"/>
    </location>
</feature>
<proteinExistence type="predicted"/>
<dbReference type="OrthoDB" id="7156875at2"/>
<evidence type="ECO:0000313" key="3">
    <source>
        <dbReference type="Proteomes" id="UP000244906"/>
    </source>
</evidence>
<reference evidence="2 3" key="1">
    <citation type="submission" date="2018-04" db="EMBL/GenBank/DDBJ databases">
        <title>Thalassorhabdus spongiae gen. nov., sp. nov., isolated from a marine sponge in South-West Iceland.</title>
        <authorList>
            <person name="Knobloch S."/>
            <person name="Daussin A."/>
            <person name="Johannsson R."/>
            <person name="Marteinsson V.T."/>
        </authorList>
    </citation>
    <scope>NUCLEOTIDE SEQUENCE [LARGE SCALE GENOMIC DNA]</scope>
    <source>
        <strain evidence="2 3">Hp12</strain>
    </source>
</reference>
<sequence>MRINTFLTAVLTLLVSSVAYSDSLDIYANDEANIPKRIMVVFDNSSESDKETQVPSTYDHAVKYNIYDENSPADFERDQLYWTAFPLPPTPTTKNVPNGWIQEFNADTNYCLNSAPSLISDGKWKGKIRRYRFKFAVDANDDGDAATLLLGNWELYLGLNYNYNGATAAVNNQLTYGRIDCLEDHVDSVDSDDLPNDSGISVVNSNASTTSGDALYMADDILGGQHFPTGYTDDPQYKEDDSILRPNRYLWTGNYLNFYWHNRDLKGRGESHRSATHAQIYAEAIDAMVKEYPSYEYGLATFNENGGDGGWLCYPTADWPDGDNFFRDCNWGSGIGNLIQRLPIVFRDRKDYSTVLGINHGGRISSVIKNRTAAENKAAITNKVWSMFEPHSVNQRKEKILSLKNEAQSEGAAPGETMYEVAQYLTGGYMSPWANGFRIKAANPAGYIGSMIFNVDENGNFKSYPQYPAMDNSIKDLAKGLQYDKIKDFAWAKSGRDFYFEYDGFANWAEGGQTKNDVLIFPWPGNKVSSMPYHAQPYYNDLNIYGSYKYPGSTSDVANLPLGQCGENYLFLFGGDDTYQGATYKDTRYHNGRFKRNVLGRVDGRGILNNNTYVGDLIPRLFRTSLWSDDSNKNLSSIEFWNKSSQDEMAEWFSKVDLYPGDDERQNMVTHVFGAKAPLFASQSIETAIKGQGAYHFVRSGEEMLRQLSFLEEDKFISSGKGIAGYASGQNGNSHTGKVIVSAFEVNNGKFDGNLYLADKDHQLTTNILSGMQKIISIPEYNESSHSSTNIWVNRKIMVRPKDLGDALVPLNIANIDDVERYVDTGRAVSDEDQIKDFFLVEPQNTLVDLIQRIKGKGVAREKRVSFIDLVGKCTESVNNNYRLDDPASRAIKANLIEECVESAGKYYHLFIGSKDALSDLEREEYHQGYVESDYNRWPIGGVQNNKPVIVNYKQNINSVSKVAYLASSQGLVHAFDVTAETGYPKNINQIEKWAFLPLELGGQLQTLFADEEGIKKYGINAQPVAYISDLARDGVDASQGDKAWLFFGTGRGGGQYGMGGYYALDITNPDTPKYLWFKKYPMIQQSWSEPVLARIPGYLKDGVPAPVIIFGGGYDQSKDTVWGPDAFGRNIYIADAETGDLVWGFGADFPMAKSATDNTEVGQQVTEMKHSIPGRISAMDSNGDGIVDRLYVADSGAEVWRIDMPGNAIPASTVLNSWQVNKVAYFGSSSWGSSGRRSFMFGLDVVRSQDEYGPYDGLILATGNPERTKEYLNSSGNIPATADRNTSNFIFMVKDRSIATGIVDTSNWPIAGGSPLLNSSNQKLGWALRLTDQIEAPTGSDAVATTTGERATGRPYVVNGTVFVNTFVSPPMTQPSSCIVGDDLGIGHANTYAIDLNDGRASDFILNNVSLKTKFSESDNRRTSSDSIQTLLPTPVAYVGQDGISILGATTKVPGLALPPPTTSSFWQQLIGSELSEAYKELKDYLF</sequence>
<comment type="caution">
    <text evidence="2">The sequence shown here is derived from an EMBL/GenBank/DDBJ whole genome shotgun (WGS) entry which is preliminary data.</text>
</comment>
<keyword evidence="1" id="KW-0732">Signal</keyword>
<evidence type="ECO:0008006" key="4">
    <source>
        <dbReference type="Google" id="ProtNLM"/>
    </source>
</evidence>
<dbReference type="EMBL" id="QDDL01000002">
    <property type="protein sequence ID" value="PVZ70429.1"/>
    <property type="molecule type" value="Genomic_DNA"/>
</dbReference>
<gene>
    <name evidence="2" type="ORF">DC094_07510</name>
</gene>
<organism evidence="2 3">
    <name type="scientific">Pelagibaculum spongiae</name>
    <dbReference type="NCBI Taxonomy" id="2080658"/>
    <lineage>
        <taxon>Bacteria</taxon>
        <taxon>Pseudomonadati</taxon>
        <taxon>Pseudomonadota</taxon>
        <taxon>Gammaproteobacteria</taxon>
        <taxon>Oceanospirillales</taxon>
        <taxon>Pelagibaculum</taxon>
    </lineage>
</organism>
<feature type="signal peptide" evidence="1">
    <location>
        <begin position="1"/>
        <end position="21"/>
    </location>
</feature>
<evidence type="ECO:0000256" key="1">
    <source>
        <dbReference type="SAM" id="SignalP"/>
    </source>
</evidence>
<name>A0A2V1H348_9GAMM</name>
<dbReference type="Proteomes" id="UP000244906">
    <property type="component" value="Unassembled WGS sequence"/>
</dbReference>
<dbReference type="RefSeq" id="WP_116686500.1">
    <property type="nucleotide sequence ID" value="NZ_CAWNYD010000002.1"/>
</dbReference>